<dbReference type="GO" id="GO:0009035">
    <property type="term" value="F:type I site-specific deoxyribonuclease activity"/>
    <property type="evidence" value="ECO:0007669"/>
    <property type="project" value="UniProtKB-EC"/>
</dbReference>
<dbReference type="CDD" id="cd18800">
    <property type="entry name" value="SF2_C_EcoR124I-like"/>
    <property type="match status" value="1"/>
</dbReference>
<dbReference type="PANTHER" id="PTHR30195">
    <property type="entry name" value="TYPE I SITE-SPECIFIC DEOXYRIBONUCLEASE PROTEIN SUBUNIT M AND R"/>
    <property type="match status" value="1"/>
</dbReference>
<dbReference type="AlphaFoldDB" id="A0A0R2AM04"/>
<dbReference type="CDD" id="cd18030">
    <property type="entry name" value="DEXHc_RE_I_HsdR"/>
    <property type="match status" value="1"/>
</dbReference>
<evidence type="ECO:0000259" key="12">
    <source>
        <dbReference type="PROSITE" id="PS51192"/>
    </source>
</evidence>
<keyword evidence="6 11" id="KW-0680">Restriction system</keyword>
<dbReference type="EC" id="3.1.21.3" evidence="11"/>
<evidence type="ECO:0000313" key="13">
    <source>
        <dbReference type="EMBL" id="KRM67727.1"/>
    </source>
</evidence>
<dbReference type="SUPFAM" id="SSF52540">
    <property type="entry name" value="P-loop containing nucleoside triphosphate hydrolases"/>
    <property type="match status" value="1"/>
</dbReference>
<keyword evidence="8 11" id="KW-0378">Hydrolase</keyword>
<comment type="subunit">
    <text evidence="3 11">The type I restriction/modification system is composed of three polypeptides R, M and S.</text>
</comment>
<dbReference type="InterPro" id="IPR027417">
    <property type="entry name" value="P-loop_NTPase"/>
</dbReference>
<dbReference type="InterPro" id="IPR004473">
    <property type="entry name" value="Restrct_endonuc_typeI_HsdR"/>
</dbReference>
<dbReference type="GO" id="GO:0003677">
    <property type="term" value="F:DNA binding"/>
    <property type="evidence" value="ECO:0007669"/>
    <property type="project" value="UniProtKB-KW"/>
</dbReference>
<dbReference type="CDD" id="cd22332">
    <property type="entry name" value="HsdR_N"/>
    <property type="match status" value="1"/>
</dbReference>
<dbReference type="Gene3D" id="3.40.50.300">
    <property type="entry name" value="P-loop containing nucleotide triphosphate hydrolases"/>
    <property type="match status" value="2"/>
</dbReference>
<dbReference type="PATRIC" id="fig|1423781.4.peg.458"/>
<dbReference type="Pfam" id="PF04313">
    <property type="entry name" value="HSDR_N"/>
    <property type="match status" value="1"/>
</dbReference>
<dbReference type="InterPro" id="IPR014001">
    <property type="entry name" value="Helicase_ATP-bd"/>
</dbReference>
<evidence type="ECO:0000313" key="14">
    <source>
        <dbReference type="Proteomes" id="UP000052012"/>
    </source>
</evidence>
<proteinExistence type="inferred from homology"/>
<dbReference type="GO" id="GO:0009307">
    <property type="term" value="P:DNA restriction-modification system"/>
    <property type="evidence" value="ECO:0007669"/>
    <property type="project" value="UniProtKB-KW"/>
</dbReference>
<dbReference type="GO" id="GO:0005524">
    <property type="term" value="F:ATP binding"/>
    <property type="evidence" value="ECO:0007669"/>
    <property type="project" value="UniProtKB-KW"/>
</dbReference>
<dbReference type="InterPro" id="IPR051268">
    <property type="entry name" value="Type-I_R_enzyme_R_subunit"/>
</dbReference>
<evidence type="ECO:0000256" key="6">
    <source>
        <dbReference type="ARBA" id="ARBA00022747"/>
    </source>
</evidence>
<evidence type="ECO:0000256" key="8">
    <source>
        <dbReference type="ARBA" id="ARBA00022801"/>
    </source>
</evidence>
<dbReference type="InterPro" id="IPR040980">
    <property type="entry name" value="SWI2_SNF2"/>
</dbReference>
<evidence type="ECO:0000256" key="3">
    <source>
        <dbReference type="ARBA" id="ARBA00011296"/>
    </source>
</evidence>
<evidence type="ECO:0000256" key="10">
    <source>
        <dbReference type="ARBA" id="ARBA00023125"/>
    </source>
</evidence>
<dbReference type="Pfam" id="PF12008">
    <property type="entry name" value="EcoR124_C"/>
    <property type="match status" value="1"/>
</dbReference>
<dbReference type="EMBL" id="AYYQ01000035">
    <property type="protein sequence ID" value="KRM67727.1"/>
    <property type="molecule type" value="Genomic_DNA"/>
</dbReference>
<evidence type="ECO:0000256" key="11">
    <source>
        <dbReference type="RuleBase" id="RU364115"/>
    </source>
</evidence>
<dbReference type="NCBIfam" id="TIGR00348">
    <property type="entry name" value="hsdR"/>
    <property type="match status" value="1"/>
</dbReference>
<dbReference type="STRING" id="1423781.FD06_GL000446"/>
<evidence type="ECO:0000256" key="5">
    <source>
        <dbReference type="ARBA" id="ARBA00022741"/>
    </source>
</evidence>
<dbReference type="PROSITE" id="PS51192">
    <property type="entry name" value="HELICASE_ATP_BIND_1"/>
    <property type="match status" value="1"/>
</dbReference>
<gene>
    <name evidence="13" type="ORF">FD06_GL000446</name>
</gene>
<evidence type="ECO:0000256" key="9">
    <source>
        <dbReference type="ARBA" id="ARBA00022840"/>
    </source>
</evidence>
<evidence type="ECO:0000256" key="1">
    <source>
        <dbReference type="ARBA" id="ARBA00000851"/>
    </source>
</evidence>
<keyword evidence="10 11" id="KW-0238">DNA-binding</keyword>
<comment type="similarity">
    <text evidence="2 11">Belongs to the HsdR family.</text>
</comment>
<organism evidence="13 14">
    <name type="scientific">Apilactobacillus ozensis DSM 23829 = JCM 17196</name>
    <dbReference type="NCBI Taxonomy" id="1423781"/>
    <lineage>
        <taxon>Bacteria</taxon>
        <taxon>Bacillati</taxon>
        <taxon>Bacillota</taxon>
        <taxon>Bacilli</taxon>
        <taxon>Lactobacillales</taxon>
        <taxon>Lactobacillaceae</taxon>
        <taxon>Apilactobacillus</taxon>
    </lineage>
</organism>
<dbReference type="RefSeq" id="WP_056966683.1">
    <property type="nucleotide sequence ID" value="NZ_AYYQ01000035.1"/>
</dbReference>
<name>A0A0R2AM04_9LACO</name>
<keyword evidence="4" id="KW-0540">Nuclease</keyword>
<accession>A0A0R2AM04</accession>
<comment type="catalytic activity">
    <reaction evidence="1 11">
        <text>Endonucleolytic cleavage of DNA to give random double-stranded fragments with terminal 5'-phosphates, ATP is simultaneously hydrolyzed.</text>
        <dbReference type="EC" id="3.1.21.3"/>
    </reaction>
</comment>
<evidence type="ECO:0000256" key="7">
    <source>
        <dbReference type="ARBA" id="ARBA00022759"/>
    </source>
</evidence>
<dbReference type="Gene3D" id="3.90.1570.50">
    <property type="match status" value="1"/>
</dbReference>
<dbReference type="SMART" id="SM00487">
    <property type="entry name" value="DEXDc"/>
    <property type="match status" value="1"/>
</dbReference>
<dbReference type="Proteomes" id="UP000052012">
    <property type="component" value="Unassembled WGS sequence"/>
</dbReference>
<feature type="domain" description="Helicase ATP-binding" evidence="12">
    <location>
        <begin position="273"/>
        <end position="448"/>
    </location>
</feature>
<keyword evidence="7" id="KW-0255">Endonuclease</keyword>
<keyword evidence="9 11" id="KW-0067">ATP-binding</keyword>
<dbReference type="OrthoDB" id="9758243at2"/>
<dbReference type="Pfam" id="PF18766">
    <property type="entry name" value="SWI2_SNF2"/>
    <property type="match status" value="1"/>
</dbReference>
<keyword evidence="5 11" id="KW-0547">Nucleotide-binding</keyword>
<dbReference type="InterPro" id="IPR055180">
    <property type="entry name" value="HsdR_RecA-like_helicase_dom_2"/>
</dbReference>
<sequence length="1040" mass="119076">MAELDFEKQIVKQLSTDSNQWTERKDLYEATPDDLWNNFRDKLNHNNWAALKQQPLTDEEFARVKNIISQVNSPYEAAKLLDSENGIGKLEIQRDDAKLGYVPLKIFWKADVAGGNSSYEIVRQAVRPRGLVEGDEQDRRFDITLLINGLPLIQLELKKSGVSIYQAFNQIKKYAKENKYDGIYSLIQMFVIMSPESSAYFANCKPDEFNRSFVFNWRDKHNQPVQNGMDFAKQVLNIPMAHKVVSEYTAIDEERQKLLLLRPYQIYAIEAVMQRIKKHENGFVWHTTGSGKTLTSYKTAKLAAQQPAVDRVVFLVDRKALDNQTNSNFQAYAKNDDMEIKDAKNTGNLRKELLKNDGKILISSIQKMSRLVNKERKAMEAGKNTKLSQVLKMRVCFFVDEAHRSQFGQMRNDIKNAFVNSNWYGYTGTPIFAENHKAIKGDMGVTTEELFGKVCHTYNLRDALEDHAVLPFNVEHVNTIGNVDEVVQRILGNKQADKLAAYGRTLDTKSKLEIAATVKNMSPKDKESHLPNSIYEKDEHLDAVVDYILQQGPRKTSLGHGNYNAILTTSSIEMAIRYYQKIKAKKQLVKNDLDNGWPRIAVTYSLSENDDNSIQNRSPMDAILADYNQQYGTNFHNNNEEIGWYNDDVAKRTARREAGYSHLDKDKEINIVIVVRRLLTGFDAPRLNTLFVDRIFENADLIQAYSRTNRLENNDYKREGQIITFRKPATTEENEKNAYALYGGEGSYAELVRPQYQDAMGDFKEVLHQLRTVAPNADAVDNLKGTQAKIDFVKTFRKLSNQLNSLAMYNDFSWQQMEKQLGLTENELQHYIGKFNRIKTEVLEHQNNDDANNELSNLDFSLSVGSTILVDYDYITGLIKSLIKLRPQYDSDEAQQENMSEYIQREAEVQEKINEYDKAGHPKQAALLREILKSIDDNQVAPKDVDAYIDGYRQNKINGLMQNFAQQWGLDTDMLARVANESNVDQDDFPHLQDLVNSGDLAVAAEAQNDGQLNIPFLYSAKAEDAIKQFIKIQLSEYQV</sequence>
<comment type="caution">
    <text evidence="13">The sequence shown here is derived from an EMBL/GenBank/DDBJ whole genome shotgun (WGS) entry which is preliminary data.</text>
</comment>
<reference evidence="13 14" key="1">
    <citation type="journal article" date="2015" name="Genome Announc.">
        <title>Expanding the biotechnology potential of lactobacilli through comparative genomics of 213 strains and associated genera.</title>
        <authorList>
            <person name="Sun Z."/>
            <person name="Harris H.M."/>
            <person name="McCann A."/>
            <person name="Guo C."/>
            <person name="Argimon S."/>
            <person name="Zhang W."/>
            <person name="Yang X."/>
            <person name="Jeffery I.B."/>
            <person name="Cooney J.C."/>
            <person name="Kagawa T.F."/>
            <person name="Liu W."/>
            <person name="Song Y."/>
            <person name="Salvetti E."/>
            <person name="Wrobel A."/>
            <person name="Rasinkangas P."/>
            <person name="Parkhill J."/>
            <person name="Rea M.C."/>
            <person name="O'Sullivan O."/>
            <person name="Ritari J."/>
            <person name="Douillard F.P."/>
            <person name="Paul Ross R."/>
            <person name="Yang R."/>
            <person name="Briner A.E."/>
            <person name="Felis G.E."/>
            <person name="de Vos W.M."/>
            <person name="Barrangou R."/>
            <person name="Klaenhammer T.R."/>
            <person name="Caufield P.W."/>
            <person name="Cui Y."/>
            <person name="Zhang H."/>
            <person name="O'Toole P.W."/>
        </authorList>
    </citation>
    <scope>NUCLEOTIDE SEQUENCE [LARGE SCALE GENOMIC DNA]</scope>
    <source>
        <strain evidence="13 14">DSM 23829</strain>
    </source>
</reference>
<dbReference type="PANTHER" id="PTHR30195:SF16">
    <property type="entry name" value="TYPE I RESTRICTION ENZYME ENDONUCLEASE SUBUNIT"/>
    <property type="match status" value="1"/>
</dbReference>
<keyword evidence="14" id="KW-1185">Reference proteome</keyword>
<comment type="function">
    <text evidence="11">Subunit R is required for both nuclease and ATPase activities, but not for modification.</text>
</comment>
<evidence type="ECO:0000256" key="2">
    <source>
        <dbReference type="ARBA" id="ARBA00008598"/>
    </source>
</evidence>
<dbReference type="InterPro" id="IPR007409">
    <property type="entry name" value="Restrct_endonuc_type1_HsdR_N"/>
</dbReference>
<dbReference type="InterPro" id="IPR022625">
    <property type="entry name" value="TypeI_RM_Rsu_C"/>
</dbReference>
<evidence type="ECO:0000256" key="4">
    <source>
        <dbReference type="ARBA" id="ARBA00022722"/>
    </source>
</evidence>
<dbReference type="Gene3D" id="1.20.58.910">
    <property type="match status" value="1"/>
</dbReference>
<dbReference type="Pfam" id="PF22679">
    <property type="entry name" value="T1R_D3-like"/>
    <property type="match status" value="1"/>
</dbReference>
<protein>
    <recommendedName>
        <fullName evidence="11">Type I restriction enzyme endonuclease subunit</fullName>
        <shortName evidence="11">R protein</shortName>
        <ecNumber evidence="11">3.1.21.3</ecNumber>
    </recommendedName>
    <alternativeName>
        <fullName evidence="11">Type-1 restriction enzyme R protein</fullName>
    </alternativeName>
</protein>